<dbReference type="EMBL" id="JARJLG010000133">
    <property type="protein sequence ID" value="KAJ7739272.1"/>
    <property type="molecule type" value="Genomic_DNA"/>
</dbReference>
<name>A0AAD7ID93_9AGAR</name>
<keyword evidence="2" id="KW-0472">Membrane</keyword>
<evidence type="ECO:0000313" key="3">
    <source>
        <dbReference type="EMBL" id="KAJ7739272.1"/>
    </source>
</evidence>
<proteinExistence type="predicted"/>
<evidence type="ECO:0000256" key="2">
    <source>
        <dbReference type="SAM" id="Phobius"/>
    </source>
</evidence>
<feature type="compositionally biased region" description="Polar residues" evidence="1">
    <location>
        <begin position="192"/>
        <end position="201"/>
    </location>
</feature>
<gene>
    <name evidence="3" type="ORF">DFH07DRAFT_840388</name>
</gene>
<feature type="transmembrane region" description="Helical" evidence="2">
    <location>
        <begin position="39"/>
        <end position="58"/>
    </location>
</feature>
<keyword evidence="2" id="KW-0812">Transmembrane</keyword>
<feature type="transmembrane region" description="Helical" evidence="2">
    <location>
        <begin position="12"/>
        <end position="33"/>
    </location>
</feature>
<keyword evidence="4" id="KW-1185">Reference proteome</keyword>
<feature type="transmembrane region" description="Helical" evidence="2">
    <location>
        <begin position="78"/>
        <end position="97"/>
    </location>
</feature>
<protein>
    <submittedName>
        <fullName evidence="3">Uncharacterized protein</fullName>
    </submittedName>
</protein>
<dbReference type="Proteomes" id="UP001215280">
    <property type="component" value="Unassembled WGS sequence"/>
</dbReference>
<evidence type="ECO:0000313" key="4">
    <source>
        <dbReference type="Proteomes" id="UP001215280"/>
    </source>
</evidence>
<dbReference type="AlphaFoldDB" id="A0AAD7ID93"/>
<keyword evidence="2" id="KW-1133">Transmembrane helix</keyword>
<evidence type="ECO:0000256" key="1">
    <source>
        <dbReference type="SAM" id="MobiDB-lite"/>
    </source>
</evidence>
<feature type="region of interest" description="Disordered" evidence="1">
    <location>
        <begin position="157"/>
        <end position="201"/>
    </location>
</feature>
<organism evidence="3 4">
    <name type="scientific">Mycena maculata</name>
    <dbReference type="NCBI Taxonomy" id="230809"/>
    <lineage>
        <taxon>Eukaryota</taxon>
        <taxon>Fungi</taxon>
        <taxon>Dikarya</taxon>
        <taxon>Basidiomycota</taxon>
        <taxon>Agaricomycotina</taxon>
        <taxon>Agaricomycetes</taxon>
        <taxon>Agaricomycetidae</taxon>
        <taxon>Agaricales</taxon>
        <taxon>Marasmiineae</taxon>
        <taxon>Mycenaceae</taxon>
        <taxon>Mycena</taxon>
    </lineage>
</organism>
<reference evidence="3" key="1">
    <citation type="submission" date="2023-03" db="EMBL/GenBank/DDBJ databases">
        <title>Massive genome expansion in bonnet fungi (Mycena s.s.) driven by repeated elements and novel gene families across ecological guilds.</title>
        <authorList>
            <consortium name="Lawrence Berkeley National Laboratory"/>
            <person name="Harder C.B."/>
            <person name="Miyauchi S."/>
            <person name="Viragh M."/>
            <person name="Kuo A."/>
            <person name="Thoen E."/>
            <person name="Andreopoulos B."/>
            <person name="Lu D."/>
            <person name="Skrede I."/>
            <person name="Drula E."/>
            <person name="Henrissat B."/>
            <person name="Morin E."/>
            <person name="Kohler A."/>
            <person name="Barry K."/>
            <person name="LaButti K."/>
            <person name="Morin E."/>
            <person name="Salamov A."/>
            <person name="Lipzen A."/>
            <person name="Mereny Z."/>
            <person name="Hegedus B."/>
            <person name="Baldrian P."/>
            <person name="Stursova M."/>
            <person name="Weitz H."/>
            <person name="Taylor A."/>
            <person name="Grigoriev I.V."/>
            <person name="Nagy L.G."/>
            <person name="Martin F."/>
            <person name="Kauserud H."/>
        </authorList>
    </citation>
    <scope>NUCLEOTIDE SEQUENCE</scope>
    <source>
        <strain evidence="3">CBHHK188m</strain>
    </source>
</reference>
<sequence>MSLRAAGPFYRLAYVFALIQVAAGLSTIFVYEVDDARDSQFIAVLYALTTFYMVYMLIPQTTARDTDAVSRLNKQFVIVNFLVFCWVLSVGMVPLTVHSRITNTLVPCAAARFLTPKCITLGLDMVLPFALIGTLGTISYLIYHDAQTVQAARCVPTPAPQQEQPQPQPHPEAPDSAPTPFKLRPARAEPMRSQSSSAAAV</sequence>
<comment type="caution">
    <text evidence="3">The sequence shown here is derived from an EMBL/GenBank/DDBJ whole genome shotgun (WGS) entry which is preliminary data.</text>
</comment>
<accession>A0AAD7ID93</accession>
<feature type="transmembrane region" description="Helical" evidence="2">
    <location>
        <begin position="125"/>
        <end position="143"/>
    </location>
</feature>